<dbReference type="CDD" id="cd07377">
    <property type="entry name" value="WHTH_GntR"/>
    <property type="match status" value="1"/>
</dbReference>
<dbReference type="Gene3D" id="1.10.10.10">
    <property type="entry name" value="Winged helix-like DNA-binding domain superfamily/Winged helix DNA-binding domain"/>
    <property type="match status" value="1"/>
</dbReference>
<dbReference type="GO" id="GO:0003700">
    <property type="term" value="F:DNA-binding transcription factor activity"/>
    <property type="evidence" value="ECO:0007669"/>
    <property type="project" value="InterPro"/>
</dbReference>
<evidence type="ECO:0000313" key="6">
    <source>
        <dbReference type="Proteomes" id="UP000198520"/>
    </source>
</evidence>
<keyword evidence="1" id="KW-0805">Transcription regulation</keyword>
<dbReference type="SUPFAM" id="SSF48008">
    <property type="entry name" value="GntR ligand-binding domain-like"/>
    <property type="match status" value="1"/>
</dbReference>
<dbReference type="PANTHER" id="PTHR43537:SF47">
    <property type="entry name" value="REGULATORY PROTEIN GNTR HTH"/>
    <property type="match status" value="1"/>
</dbReference>
<dbReference type="Gene3D" id="1.20.120.530">
    <property type="entry name" value="GntR ligand-binding domain-like"/>
    <property type="match status" value="1"/>
</dbReference>
<dbReference type="InterPro" id="IPR036388">
    <property type="entry name" value="WH-like_DNA-bd_sf"/>
</dbReference>
<keyword evidence="3" id="KW-0804">Transcription</keyword>
<accession>A0A1I2HIJ6</accession>
<dbReference type="STRING" id="285351.SAMN04488035_2393"/>
<evidence type="ECO:0000259" key="4">
    <source>
        <dbReference type="PROSITE" id="PS50949"/>
    </source>
</evidence>
<evidence type="ECO:0000256" key="3">
    <source>
        <dbReference type="ARBA" id="ARBA00023163"/>
    </source>
</evidence>
<dbReference type="RefSeq" id="WP_093379060.1">
    <property type="nucleotide sequence ID" value="NZ_BNAN01000004.1"/>
</dbReference>
<keyword evidence="2 5" id="KW-0238">DNA-binding</keyword>
<dbReference type="OrthoDB" id="3575876at2"/>
<sequence>MASRTGLIDQAVTALRGSIVSGEWPVGSRIPTEADLAQLLGVGRNTVREAVQSLVHSGLLARRQGSGTYVLSSSELTVALGRQMADVHQQYILEVRRSLEVEAARLAARRRTDRDVTMLRTLNDRRMASFAAGKVDAMVVSDLALHRAIVAAARNPLLLDLYENLVDAIGDSIRANVQTDHPDHTHDDLVEAIADRDEDRAALEISRYLEEYLATLPT</sequence>
<keyword evidence="6" id="KW-1185">Reference proteome</keyword>
<protein>
    <submittedName>
        <fullName evidence="5">DNA-binding transcriptional regulator, FadR family</fullName>
    </submittedName>
</protein>
<dbReference type="PROSITE" id="PS50949">
    <property type="entry name" value="HTH_GNTR"/>
    <property type="match status" value="1"/>
</dbReference>
<dbReference type="Pfam" id="PF07729">
    <property type="entry name" value="FCD"/>
    <property type="match status" value="1"/>
</dbReference>
<dbReference type="InterPro" id="IPR036390">
    <property type="entry name" value="WH_DNA-bd_sf"/>
</dbReference>
<dbReference type="SMART" id="SM00345">
    <property type="entry name" value="HTH_GNTR"/>
    <property type="match status" value="1"/>
</dbReference>
<name>A0A1I2HIJ6_9MICO</name>
<dbReference type="SUPFAM" id="SSF46785">
    <property type="entry name" value="Winged helix' DNA-binding domain"/>
    <property type="match status" value="1"/>
</dbReference>
<proteinExistence type="predicted"/>
<evidence type="ECO:0000256" key="1">
    <source>
        <dbReference type="ARBA" id="ARBA00023015"/>
    </source>
</evidence>
<dbReference type="SMART" id="SM00895">
    <property type="entry name" value="FCD"/>
    <property type="match status" value="1"/>
</dbReference>
<dbReference type="Proteomes" id="UP000198520">
    <property type="component" value="Unassembled WGS sequence"/>
</dbReference>
<evidence type="ECO:0000313" key="5">
    <source>
        <dbReference type="EMBL" id="SFF29974.1"/>
    </source>
</evidence>
<dbReference type="InterPro" id="IPR011711">
    <property type="entry name" value="GntR_C"/>
</dbReference>
<dbReference type="GO" id="GO:0003677">
    <property type="term" value="F:DNA binding"/>
    <property type="evidence" value="ECO:0007669"/>
    <property type="project" value="UniProtKB-KW"/>
</dbReference>
<evidence type="ECO:0000256" key="2">
    <source>
        <dbReference type="ARBA" id="ARBA00023125"/>
    </source>
</evidence>
<dbReference type="PRINTS" id="PR00035">
    <property type="entry name" value="HTHGNTR"/>
</dbReference>
<dbReference type="EMBL" id="FONZ01000004">
    <property type="protein sequence ID" value="SFF29974.1"/>
    <property type="molecule type" value="Genomic_DNA"/>
</dbReference>
<organism evidence="5 6">
    <name type="scientific">Flavimobilis marinus</name>
    <dbReference type="NCBI Taxonomy" id="285351"/>
    <lineage>
        <taxon>Bacteria</taxon>
        <taxon>Bacillati</taxon>
        <taxon>Actinomycetota</taxon>
        <taxon>Actinomycetes</taxon>
        <taxon>Micrococcales</taxon>
        <taxon>Jonesiaceae</taxon>
        <taxon>Flavimobilis</taxon>
    </lineage>
</organism>
<reference evidence="6" key="1">
    <citation type="submission" date="2016-10" db="EMBL/GenBank/DDBJ databases">
        <authorList>
            <person name="Varghese N."/>
            <person name="Submissions S."/>
        </authorList>
    </citation>
    <scope>NUCLEOTIDE SEQUENCE [LARGE SCALE GENOMIC DNA]</scope>
    <source>
        <strain evidence="6">DSM 19083</strain>
    </source>
</reference>
<gene>
    <name evidence="5" type="ORF">SAMN04488035_2393</name>
</gene>
<dbReference type="Pfam" id="PF00392">
    <property type="entry name" value="GntR"/>
    <property type="match status" value="1"/>
</dbReference>
<feature type="domain" description="HTH gntR-type" evidence="4">
    <location>
        <begin position="5"/>
        <end position="73"/>
    </location>
</feature>
<dbReference type="AlphaFoldDB" id="A0A1I2HIJ6"/>
<dbReference type="PANTHER" id="PTHR43537">
    <property type="entry name" value="TRANSCRIPTIONAL REGULATOR, GNTR FAMILY"/>
    <property type="match status" value="1"/>
</dbReference>
<dbReference type="InterPro" id="IPR008920">
    <property type="entry name" value="TF_FadR/GntR_C"/>
</dbReference>
<dbReference type="InterPro" id="IPR000524">
    <property type="entry name" value="Tscrpt_reg_HTH_GntR"/>
</dbReference>